<dbReference type="InParanoid" id="A0A0C3PJF4"/>
<proteinExistence type="predicted"/>
<reference evidence="2 3" key="1">
    <citation type="submission" date="2014-04" db="EMBL/GenBank/DDBJ databases">
        <authorList>
            <consortium name="DOE Joint Genome Institute"/>
            <person name="Kuo A."/>
            <person name="Kohler A."/>
            <person name="Costa M.D."/>
            <person name="Nagy L.G."/>
            <person name="Floudas D."/>
            <person name="Copeland A."/>
            <person name="Barry K.W."/>
            <person name="Cichocki N."/>
            <person name="Veneault-Fourrey C."/>
            <person name="LaButti K."/>
            <person name="Lindquist E.A."/>
            <person name="Lipzen A."/>
            <person name="Lundell T."/>
            <person name="Morin E."/>
            <person name="Murat C."/>
            <person name="Sun H."/>
            <person name="Tunlid A."/>
            <person name="Henrissat B."/>
            <person name="Grigoriev I.V."/>
            <person name="Hibbett D.S."/>
            <person name="Martin F."/>
            <person name="Nordberg H.P."/>
            <person name="Cantor M.N."/>
            <person name="Hua S.X."/>
        </authorList>
    </citation>
    <scope>NUCLEOTIDE SEQUENCE [LARGE SCALE GENOMIC DNA]</scope>
    <source>
        <strain evidence="2 3">Marx 270</strain>
    </source>
</reference>
<protein>
    <submittedName>
        <fullName evidence="2">Uncharacterized protein</fullName>
    </submittedName>
</protein>
<accession>A0A0C3PJF4</accession>
<feature type="transmembrane region" description="Helical" evidence="1">
    <location>
        <begin position="12"/>
        <end position="30"/>
    </location>
</feature>
<evidence type="ECO:0000313" key="3">
    <source>
        <dbReference type="Proteomes" id="UP000054217"/>
    </source>
</evidence>
<keyword evidence="3" id="KW-1185">Reference proteome</keyword>
<evidence type="ECO:0000256" key="1">
    <source>
        <dbReference type="SAM" id="Phobius"/>
    </source>
</evidence>
<keyword evidence="1" id="KW-0812">Transmembrane</keyword>
<dbReference type="EMBL" id="KN831956">
    <property type="protein sequence ID" value="KIO08731.1"/>
    <property type="molecule type" value="Genomic_DNA"/>
</dbReference>
<keyword evidence="1" id="KW-1133">Transmembrane helix</keyword>
<gene>
    <name evidence="2" type="ORF">M404DRAFT_324839</name>
</gene>
<evidence type="ECO:0000313" key="2">
    <source>
        <dbReference type="EMBL" id="KIO08731.1"/>
    </source>
</evidence>
<sequence length="91" mass="10545">MSVIGVVSHSSAFSNVCLYVGGFTAIVHLSSEQAQLVKRTWLHWYRRVLSAQWMCWVPSFGLCDFFAILSLCVSYRVHTTFHSLWLWRGYI</sequence>
<dbReference type="HOGENOM" id="CLU_2427911_0_0_1"/>
<dbReference type="AlphaFoldDB" id="A0A0C3PJF4"/>
<feature type="transmembrane region" description="Helical" evidence="1">
    <location>
        <begin position="51"/>
        <end position="77"/>
    </location>
</feature>
<dbReference type="Proteomes" id="UP000054217">
    <property type="component" value="Unassembled WGS sequence"/>
</dbReference>
<keyword evidence="1" id="KW-0472">Membrane</keyword>
<reference evidence="3" key="2">
    <citation type="submission" date="2015-01" db="EMBL/GenBank/DDBJ databases">
        <title>Evolutionary Origins and Diversification of the Mycorrhizal Mutualists.</title>
        <authorList>
            <consortium name="DOE Joint Genome Institute"/>
            <consortium name="Mycorrhizal Genomics Consortium"/>
            <person name="Kohler A."/>
            <person name="Kuo A."/>
            <person name="Nagy L.G."/>
            <person name="Floudas D."/>
            <person name="Copeland A."/>
            <person name="Barry K.W."/>
            <person name="Cichocki N."/>
            <person name="Veneault-Fourrey C."/>
            <person name="LaButti K."/>
            <person name="Lindquist E.A."/>
            <person name="Lipzen A."/>
            <person name="Lundell T."/>
            <person name="Morin E."/>
            <person name="Murat C."/>
            <person name="Riley R."/>
            <person name="Ohm R."/>
            <person name="Sun H."/>
            <person name="Tunlid A."/>
            <person name="Henrissat B."/>
            <person name="Grigoriev I.V."/>
            <person name="Hibbett D.S."/>
            <person name="Martin F."/>
        </authorList>
    </citation>
    <scope>NUCLEOTIDE SEQUENCE [LARGE SCALE GENOMIC DNA]</scope>
    <source>
        <strain evidence="3">Marx 270</strain>
    </source>
</reference>
<organism evidence="2 3">
    <name type="scientific">Pisolithus tinctorius Marx 270</name>
    <dbReference type="NCBI Taxonomy" id="870435"/>
    <lineage>
        <taxon>Eukaryota</taxon>
        <taxon>Fungi</taxon>
        <taxon>Dikarya</taxon>
        <taxon>Basidiomycota</taxon>
        <taxon>Agaricomycotina</taxon>
        <taxon>Agaricomycetes</taxon>
        <taxon>Agaricomycetidae</taxon>
        <taxon>Boletales</taxon>
        <taxon>Sclerodermatineae</taxon>
        <taxon>Pisolithaceae</taxon>
        <taxon>Pisolithus</taxon>
    </lineage>
</organism>
<name>A0A0C3PJF4_PISTI</name>